<comment type="caution">
    <text evidence="1">The sequence shown here is derived from an EMBL/GenBank/DDBJ whole genome shotgun (WGS) entry which is preliminary data.</text>
</comment>
<proteinExistence type="predicted"/>
<evidence type="ECO:0000313" key="2">
    <source>
        <dbReference type="Proteomes" id="UP001152622"/>
    </source>
</evidence>
<sequence length="84" mass="9629">MILQLQLIAQLKGSKRNLYFVLFLSVYHVIQWASPTLHYKRKITAEARMEAARRIMCSEEMAPLPVLPPPFVCKPNQSTQNVSS</sequence>
<keyword evidence="2" id="KW-1185">Reference proteome</keyword>
<gene>
    <name evidence="1" type="ORF">SKAU_G00069720</name>
</gene>
<dbReference type="EMBL" id="JAINUF010000002">
    <property type="protein sequence ID" value="KAJ8376392.1"/>
    <property type="molecule type" value="Genomic_DNA"/>
</dbReference>
<reference evidence="1" key="1">
    <citation type="journal article" date="2023" name="Science">
        <title>Genome structures resolve the early diversification of teleost fishes.</title>
        <authorList>
            <person name="Parey E."/>
            <person name="Louis A."/>
            <person name="Montfort J."/>
            <person name="Bouchez O."/>
            <person name="Roques C."/>
            <person name="Iampietro C."/>
            <person name="Lluch J."/>
            <person name="Castinel A."/>
            <person name="Donnadieu C."/>
            <person name="Desvignes T."/>
            <person name="Floi Bucao C."/>
            <person name="Jouanno E."/>
            <person name="Wen M."/>
            <person name="Mejri S."/>
            <person name="Dirks R."/>
            <person name="Jansen H."/>
            <person name="Henkel C."/>
            <person name="Chen W.J."/>
            <person name="Zahm M."/>
            <person name="Cabau C."/>
            <person name="Klopp C."/>
            <person name="Thompson A.W."/>
            <person name="Robinson-Rechavi M."/>
            <person name="Braasch I."/>
            <person name="Lecointre G."/>
            <person name="Bobe J."/>
            <person name="Postlethwait J.H."/>
            <person name="Berthelot C."/>
            <person name="Roest Crollius H."/>
            <person name="Guiguen Y."/>
        </authorList>
    </citation>
    <scope>NUCLEOTIDE SEQUENCE</scope>
    <source>
        <strain evidence="1">WJC10195</strain>
    </source>
</reference>
<protein>
    <submittedName>
        <fullName evidence="1">Uncharacterized protein</fullName>
    </submittedName>
</protein>
<accession>A0A9Q1G7K3</accession>
<dbReference type="AlphaFoldDB" id="A0A9Q1G7K3"/>
<name>A0A9Q1G7K3_SYNKA</name>
<organism evidence="1 2">
    <name type="scientific">Synaphobranchus kaupii</name>
    <name type="common">Kaup's arrowtooth eel</name>
    <dbReference type="NCBI Taxonomy" id="118154"/>
    <lineage>
        <taxon>Eukaryota</taxon>
        <taxon>Metazoa</taxon>
        <taxon>Chordata</taxon>
        <taxon>Craniata</taxon>
        <taxon>Vertebrata</taxon>
        <taxon>Euteleostomi</taxon>
        <taxon>Actinopterygii</taxon>
        <taxon>Neopterygii</taxon>
        <taxon>Teleostei</taxon>
        <taxon>Anguilliformes</taxon>
        <taxon>Synaphobranchidae</taxon>
        <taxon>Synaphobranchus</taxon>
    </lineage>
</organism>
<evidence type="ECO:0000313" key="1">
    <source>
        <dbReference type="EMBL" id="KAJ8376392.1"/>
    </source>
</evidence>
<dbReference type="Proteomes" id="UP001152622">
    <property type="component" value="Chromosome 2"/>
</dbReference>